<dbReference type="Proteomes" id="UP000030832">
    <property type="component" value="Unassembled WGS sequence"/>
</dbReference>
<dbReference type="InterPro" id="IPR038501">
    <property type="entry name" value="Spore_GerAC_C_sf"/>
</dbReference>
<keyword evidence="5" id="KW-0472">Membrane</keyword>
<proteinExistence type="inferred from homology"/>
<dbReference type="InterPro" id="IPR057336">
    <property type="entry name" value="GerAC_N"/>
</dbReference>
<sequence>MRGKAIFVGLSLLVVLTGCWDRKELDRVSLVTGLALEISEDDAFSLTIEAINASELNDQMSEGMTPTITYELQGLTMAELLKKMNMGITRELNFSHTRTLIVDEKVAKEGLSKFLHFLEKGGQFRNDFQIIVARGVKATDIITTTYPIEKVPSMKMYEQFTTIEENWGGYPQSALTDFVFALTSPGRHPVAAAVTIRGDPSKGHNVDDNRELDLNALIEYDGMAMFHKDRLVGFLSVEETRNYMWTQDLDQTTATAPCGELGYFALQVYNSHTKVTANYEKGVPNFTVRIIIEGDIHDNQCADGLDEISTYEKYQKLMKEQLEEKVKSTITLVQEKYGVDVFGFGEHLSKQQYKKFKELKDNWDEEFKRAKINVDATVYIRRDGMRTKSFIEQVDE</sequence>
<keyword evidence="3" id="KW-0309">Germination</keyword>
<accession>A0A0B0IK56</accession>
<dbReference type="InterPro" id="IPR046953">
    <property type="entry name" value="Spore_GerAC-like_C"/>
</dbReference>
<dbReference type="eggNOG" id="ENOG502Z9N7">
    <property type="taxonomic scope" value="Bacteria"/>
</dbReference>
<gene>
    <name evidence="10" type="ORF">LQ50_09035</name>
</gene>
<evidence type="ECO:0000256" key="5">
    <source>
        <dbReference type="ARBA" id="ARBA00023136"/>
    </source>
</evidence>
<evidence type="ECO:0000313" key="11">
    <source>
        <dbReference type="Proteomes" id="UP000030832"/>
    </source>
</evidence>
<reference evidence="10 11" key="1">
    <citation type="submission" date="2014-09" db="EMBL/GenBank/DDBJ databases">
        <title>Genome sequencing and annotation of Bacillus Okhensis strain Kh10-101T.</title>
        <authorList>
            <person name="Prakash J.S."/>
        </authorList>
    </citation>
    <scope>NUCLEOTIDE SEQUENCE [LARGE SCALE GENOMIC DNA]</scope>
    <source>
        <strain evidence="11">Kh10-101T</strain>
    </source>
</reference>
<evidence type="ECO:0000256" key="6">
    <source>
        <dbReference type="ARBA" id="ARBA00023139"/>
    </source>
</evidence>
<dbReference type="Gene3D" id="3.30.300.210">
    <property type="entry name" value="Nutrient germinant receptor protein C, domain 3"/>
    <property type="match status" value="1"/>
</dbReference>
<evidence type="ECO:0000256" key="4">
    <source>
        <dbReference type="ARBA" id="ARBA00022729"/>
    </source>
</evidence>
<dbReference type="OrthoDB" id="9816067at2"/>
<evidence type="ECO:0000259" key="8">
    <source>
        <dbReference type="Pfam" id="PF05504"/>
    </source>
</evidence>
<evidence type="ECO:0000256" key="2">
    <source>
        <dbReference type="ARBA" id="ARBA00007886"/>
    </source>
</evidence>
<dbReference type="InterPro" id="IPR008844">
    <property type="entry name" value="Spore_GerAC-like"/>
</dbReference>
<dbReference type="EMBL" id="JRJU01000009">
    <property type="protein sequence ID" value="KHF40409.1"/>
    <property type="molecule type" value="Genomic_DNA"/>
</dbReference>
<feature type="domain" description="Spore germination GerAC-like C-terminal" evidence="8">
    <location>
        <begin position="221"/>
        <end position="384"/>
    </location>
</feature>
<evidence type="ECO:0000259" key="9">
    <source>
        <dbReference type="Pfam" id="PF25198"/>
    </source>
</evidence>
<dbReference type="STRING" id="333138.LQ50_09035"/>
<dbReference type="GO" id="GO:0016020">
    <property type="term" value="C:membrane"/>
    <property type="evidence" value="ECO:0007669"/>
    <property type="project" value="UniProtKB-SubCell"/>
</dbReference>
<dbReference type="Pfam" id="PF05504">
    <property type="entry name" value="Spore_GerAC"/>
    <property type="match status" value="1"/>
</dbReference>
<evidence type="ECO:0000256" key="7">
    <source>
        <dbReference type="ARBA" id="ARBA00023288"/>
    </source>
</evidence>
<keyword evidence="4" id="KW-0732">Signal</keyword>
<comment type="similarity">
    <text evidence="2">Belongs to the GerABKC lipoprotein family.</text>
</comment>
<name>A0A0B0IK56_9BACI</name>
<dbReference type="NCBIfam" id="TIGR02887">
    <property type="entry name" value="spore_ger_x_C"/>
    <property type="match status" value="1"/>
</dbReference>
<feature type="domain" description="Spore germination protein N-terminal" evidence="9">
    <location>
        <begin position="21"/>
        <end position="195"/>
    </location>
</feature>
<comment type="caution">
    <text evidence="10">The sequence shown here is derived from an EMBL/GenBank/DDBJ whole genome shotgun (WGS) entry which is preliminary data.</text>
</comment>
<dbReference type="Pfam" id="PF25198">
    <property type="entry name" value="Spore_GerAC_N"/>
    <property type="match status" value="1"/>
</dbReference>
<dbReference type="AlphaFoldDB" id="A0A0B0IK56"/>
<keyword evidence="11" id="KW-1185">Reference proteome</keyword>
<dbReference type="RefSeq" id="WP_034628146.1">
    <property type="nucleotide sequence ID" value="NZ_JRJU01000009.1"/>
</dbReference>
<dbReference type="PANTHER" id="PTHR35789:SF1">
    <property type="entry name" value="SPORE GERMINATION PROTEIN B3"/>
    <property type="match status" value="1"/>
</dbReference>
<protein>
    <submittedName>
        <fullName evidence="10">Uncharacterized protein</fullName>
    </submittedName>
</protein>
<comment type="subcellular location">
    <subcellularLocation>
        <location evidence="1">Membrane</location>
        <topology evidence="1">Lipid-anchor</topology>
    </subcellularLocation>
</comment>
<dbReference type="GO" id="GO:0009847">
    <property type="term" value="P:spore germination"/>
    <property type="evidence" value="ECO:0007669"/>
    <property type="project" value="InterPro"/>
</dbReference>
<evidence type="ECO:0000313" key="10">
    <source>
        <dbReference type="EMBL" id="KHF40409.1"/>
    </source>
</evidence>
<organism evidence="10 11">
    <name type="scientific">Halalkalibacter okhensis</name>
    <dbReference type="NCBI Taxonomy" id="333138"/>
    <lineage>
        <taxon>Bacteria</taxon>
        <taxon>Bacillati</taxon>
        <taxon>Bacillota</taxon>
        <taxon>Bacilli</taxon>
        <taxon>Bacillales</taxon>
        <taxon>Bacillaceae</taxon>
        <taxon>Halalkalibacter</taxon>
    </lineage>
</organism>
<keyword evidence="7" id="KW-0449">Lipoprotein</keyword>
<keyword evidence="6" id="KW-0564">Palmitate</keyword>
<evidence type="ECO:0000256" key="1">
    <source>
        <dbReference type="ARBA" id="ARBA00004635"/>
    </source>
</evidence>
<dbReference type="PANTHER" id="PTHR35789">
    <property type="entry name" value="SPORE GERMINATION PROTEIN B3"/>
    <property type="match status" value="1"/>
</dbReference>
<dbReference type="PROSITE" id="PS51257">
    <property type="entry name" value="PROKAR_LIPOPROTEIN"/>
    <property type="match status" value="1"/>
</dbReference>
<evidence type="ECO:0000256" key="3">
    <source>
        <dbReference type="ARBA" id="ARBA00022544"/>
    </source>
</evidence>